<dbReference type="GO" id="GO:0020037">
    <property type="term" value="F:heme binding"/>
    <property type="evidence" value="ECO:0007669"/>
    <property type="project" value="InterPro"/>
</dbReference>
<dbReference type="GO" id="GO:0016829">
    <property type="term" value="F:lyase activity"/>
    <property type="evidence" value="ECO:0007669"/>
    <property type="project" value="UniProtKB-KW"/>
</dbReference>
<evidence type="ECO:0000256" key="4">
    <source>
        <dbReference type="ARBA" id="ARBA00022519"/>
    </source>
</evidence>
<evidence type="ECO:0000259" key="11">
    <source>
        <dbReference type="Pfam" id="PF01578"/>
    </source>
</evidence>
<keyword evidence="3" id="KW-1003">Cell membrane</keyword>
<feature type="transmembrane region" description="Helical" evidence="10">
    <location>
        <begin position="100"/>
        <end position="117"/>
    </location>
</feature>
<dbReference type="EMBL" id="JADHOK010000031">
    <property type="protein sequence ID" value="MBL6761718.1"/>
    <property type="molecule type" value="Genomic_DNA"/>
</dbReference>
<feature type="transmembrane region" description="Helical" evidence="10">
    <location>
        <begin position="486"/>
        <end position="512"/>
    </location>
</feature>
<comment type="function">
    <text evidence="9">Required for the biogenesis of c-type cytochromes. Possible subunit of a heme lyase.</text>
</comment>
<accession>A0A937HJV1</accession>
<dbReference type="InterPro" id="IPR003567">
    <property type="entry name" value="Cyt_c_biogenesis"/>
</dbReference>
<evidence type="ECO:0000256" key="9">
    <source>
        <dbReference type="ARBA" id="ARBA00037230"/>
    </source>
</evidence>
<feature type="transmembrane region" description="Helical" evidence="10">
    <location>
        <begin position="47"/>
        <end position="66"/>
    </location>
</feature>
<feature type="transmembrane region" description="Helical" evidence="10">
    <location>
        <begin position="617"/>
        <end position="637"/>
    </location>
</feature>
<keyword evidence="4" id="KW-0997">Cell inner membrane</keyword>
<dbReference type="GO" id="GO:0017004">
    <property type="term" value="P:cytochrome complex assembly"/>
    <property type="evidence" value="ECO:0007669"/>
    <property type="project" value="UniProtKB-KW"/>
</dbReference>
<comment type="similarity">
    <text evidence="2">Belongs to the CcmF/CycK/Ccl1/NrfE/CcsA family.</text>
</comment>
<keyword evidence="13" id="KW-0456">Lyase</keyword>
<dbReference type="PANTHER" id="PTHR43653">
    <property type="entry name" value="CYTOCHROME C ASSEMBLY PROTEIN-RELATED"/>
    <property type="match status" value="1"/>
</dbReference>
<organism evidence="13 14">
    <name type="scientific">PS1 clade bacterium</name>
    <dbReference type="NCBI Taxonomy" id="2175152"/>
    <lineage>
        <taxon>Bacteria</taxon>
        <taxon>Pseudomonadati</taxon>
        <taxon>Pseudomonadota</taxon>
        <taxon>Alphaproteobacteria</taxon>
        <taxon>PS1 clade</taxon>
    </lineage>
</organism>
<feature type="transmembrane region" description="Helical" evidence="10">
    <location>
        <begin position="217"/>
        <end position="234"/>
    </location>
</feature>
<feature type="domain" description="Cytochrome c-type biogenesis protein CcmF C-terminal" evidence="12">
    <location>
        <begin position="320"/>
        <end position="639"/>
    </location>
</feature>
<comment type="subcellular location">
    <subcellularLocation>
        <location evidence="1">Cell inner membrane</location>
        <topology evidence="1">Multi-pass membrane protein</topology>
    </subcellularLocation>
</comment>
<keyword evidence="7 10" id="KW-1133">Transmembrane helix</keyword>
<keyword evidence="5 10" id="KW-0812">Transmembrane</keyword>
<dbReference type="Pfam" id="PF01578">
    <property type="entry name" value="Cytochrom_C_asm"/>
    <property type="match status" value="1"/>
</dbReference>
<evidence type="ECO:0000256" key="7">
    <source>
        <dbReference type="ARBA" id="ARBA00022989"/>
    </source>
</evidence>
<dbReference type="InterPro" id="IPR003568">
    <property type="entry name" value="Cyt_c_biogenesis_CcmF"/>
</dbReference>
<feature type="transmembrane region" description="Helical" evidence="10">
    <location>
        <begin position="178"/>
        <end position="197"/>
    </location>
</feature>
<dbReference type="GO" id="GO:0005886">
    <property type="term" value="C:plasma membrane"/>
    <property type="evidence" value="ECO:0007669"/>
    <property type="project" value="UniProtKB-SubCell"/>
</dbReference>
<keyword evidence="6" id="KW-0201">Cytochrome c-type biogenesis</keyword>
<protein>
    <submittedName>
        <fullName evidence="13">Heme lyase CcmF/NrfE family subunit</fullName>
    </submittedName>
</protein>
<sequence length="644" mass="69843">MIVELGHFILVLALSVALVQAIAPLYLMRASRDLSRNAALGVAQRAALLQFVLVLLAFGALTYAFVRSDFSLAVVFANSHVAKPLIYKIAGVWGNHEGSMLLWVLIVAAYGAAYARFGRVQDGFAARVLIVQGWLGVAFLAFLLFTSNPFARLIPVPFSGQGLTPILQDPALAAHPPLLYAGYVGFSMAYAFALAALTGRAEDAAENWAKRMRPWILTAWIFLTLGIALGSYWAYYELGWGGFWFWDPVENASLMPWLAGTALLHSALVAEKRDTLKRWTLLLAIITFALSLSGTFLVRSGVLTSVHAFANDPERGLFILAILAGFTLVGFILYGLRLPQLAPDRAFRPVSREGLLLANNIFLATATVTVFLGTIYPLILDALGGGKISVGAPYFNAVFAPLTIPFALLLPLGPLLNWRQGHLQPLQSRLVLAAAAAALVTLGMVLTRGASVMVVALFAAALWLLFGAGLDMAQRLAPYRHRLVRFWALPASAFSAPLAHAGLAVMLLGILAATQWREEIVVAATPGQQMEIAGISLRYDGLRDVDGPNYSAEQARLTYLSGPHSGAHLFPERRFYEAERSQTTEAAITTDLTGHLYAVIGEPSGDKRVLRVWYHPYVAFIWLGALLMALGGSFALATRLRRSV</sequence>
<dbReference type="GO" id="GO:0015232">
    <property type="term" value="F:heme transmembrane transporter activity"/>
    <property type="evidence" value="ECO:0007669"/>
    <property type="project" value="InterPro"/>
</dbReference>
<feature type="transmembrane region" description="Helical" evidence="10">
    <location>
        <begin position="124"/>
        <end position="145"/>
    </location>
</feature>
<feature type="transmembrane region" description="Helical" evidence="10">
    <location>
        <begin position="254"/>
        <end position="270"/>
    </location>
</feature>
<evidence type="ECO:0000256" key="8">
    <source>
        <dbReference type="ARBA" id="ARBA00023136"/>
    </source>
</evidence>
<dbReference type="Pfam" id="PF16327">
    <property type="entry name" value="CcmF_C"/>
    <property type="match status" value="1"/>
</dbReference>
<evidence type="ECO:0000313" key="13">
    <source>
        <dbReference type="EMBL" id="MBL6761718.1"/>
    </source>
</evidence>
<evidence type="ECO:0000256" key="2">
    <source>
        <dbReference type="ARBA" id="ARBA00009186"/>
    </source>
</evidence>
<feature type="transmembrane region" description="Helical" evidence="10">
    <location>
        <begin position="399"/>
        <end position="418"/>
    </location>
</feature>
<evidence type="ECO:0000256" key="6">
    <source>
        <dbReference type="ARBA" id="ARBA00022748"/>
    </source>
</evidence>
<gene>
    <name evidence="13" type="ORF">ISQ19_03370</name>
</gene>
<proteinExistence type="inferred from homology"/>
<dbReference type="NCBIfam" id="NF007691">
    <property type="entry name" value="PRK10369.1"/>
    <property type="match status" value="1"/>
</dbReference>
<name>A0A937HJV1_9PROT</name>
<feature type="transmembrane region" description="Helical" evidence="10">
    <location>
        <begin position="452"/>
        <end position="474"/>
    </location>
</feature>
<evidence type="ECO:0000256" key="5">
    <source>
        <dbReference type="ARBA" id="ARBA00022692"/>
    </source>
</evidence>
<feature type="transmembrane region" description="Helical" evidence="10">
    <location>
        <begin position="6"/>
        <end position="27"/>
    </location>
</feature>
<dbReference type="NCBIfam" id="TIGR00353">
    <property type="entry name" value="nrfE"/>
    <property type="match status" value="1"/>
</dbReference>
<comment type="caution">
    <text evidence="13">The sequence shown here is derived from an EMBL/GenBank/DDBJ whole genome shotgun (WGS) entry which is preliminary data.</text>
</comment>
<keyword evidence="8 10" id="KW-0472">Membrane</keyword>
<dbReference type="PANTHER" id="PTHR43653:SF1">
    <property type="entry name" value="CYTOCHROME C-TYPE BIOGENESIS PROTEIN CCMF"/>
    <property type="match status" value="1"/>
</dbReference>
<evidence type="ECO:0000313" key="14">
    <source>
        <dbReference type="Proteomes" id="UP000785783"/>
    </source>
</evidence>
<dbReference type="InterPro" id="IPR002541">
    <property type="entry name" value="Cyt_c_assembly"/>
</dbReference>
<feature type="transmembrane region" description="Helical" evidence="10">
    <location>
        <begin position="279"/>
        <end position="297"/>
    </location>
</feature>
<evidence type="ECO:0000256" key="10">
    <source>
        <dbReference type="SAM" id="Phobius"/>
    </source>
</evidence>
<evidence type="ECO:0000259" key="12">
    <source>
        <dbReference type="Pfam" id="PF16327"/>
    </source>
</evidence>
<feature type="domain" description="Cytochrome c assembly protein" evidence="11">
    <location>
        <begin position="93"/>
        <end position="300"/>
    </location>
</feature>
<feature type="transmembrane region" description="Helical" evidence="10">
    <location>
        <begin position="357"/>
        <end position="379"/>
    </location>
</feature>
<evidence type="ECO:0000256" key="1">
    <source>
        <dbReference type="ARBA" id="ARBA00004429"/>
    </source>
</evidence>
<feature type="transmembrane region" description="Helical" evidence="10">
    <location>
        <begin position="430"/>
        <end position="446"/>
    </location>
</feature>
<dbReference type="AlphaFoldDB" id="A0A937HJV1"/>
<dbReference type="PRINTS" id="PR01411">
    <property type="entry name" value="CCMFBIOGNSIS"/>
</dbReference>
<reference evidence="13" key="1">
    <citation type="submission" date="2020-10" db="EMBL/GenBank/DDBJ databases">
        <title>Microbiome of the Black Sea water column analyzed by genome centric metagenomics.</title>
        <authorList>
            <person name="Cabello-Yeves P.J."/>
            <person name="Callieri C."/>
            <person name="Picazo A."/>
            <person name="Mehrshad M."/>
            <person name="Haro-Moreno J.M."/>
            <person name="Roda-Garcia J."/>
            <person name="Dzembekova N."/>
            <person name="Slabakova V."/>
            <person name="Slabakova N."/>
            <person name="Moncheva S."/>
            <person name="Rodriguez-Valera F."/>
        </authorList>
    </citation>
    <scope>NUCLEOTIDE SEQUENCE</scope>
    <source>
        <strain evidence="13">BS307-5m-G5</strain>
    </source>
</reference>
<dbReference type="Proteomes" id="UP000785783">
    <property type="component" value="Unassembled WGS sequence"/>
</dbReference>
<feature type="transmembrane region" description="Helical" evidence="10">
    <location>
        <begin position="317"/>
        <end position="336"/>
    </location>
</feature>
<evidence type="ECO:0000256" key="3">
    <source>
        <dbReference type="ARBA" id="ARBA00022475"/>
    </source>
</evidence>
<dbReference type="PRINTS" id="PR01410">
    <property type="entry name" value="CCBIOGENESIS"/>
</dbReference>
<dbReference type="InterPro" id="IPR032523">
    <property type="entry name" value="CcmF_C"/>
</dbReference>